<accession>A0A6L2PB85</accession>
<feature type="signal peptide" evidence="1">
    <location>
        <begin position="1"/>
        <end position="21"/>
    </location>
</feature>
<feature type="chain" id="PRO_5026866793" description="Secreted protein" evidence="1">
    <location>
        <begin position="22"/>
        <end position="80"/>
    </location>
</feature>
<dbReference type="EMBL" id="BLKM01003820">
    <property type="protein sequence ID" value="GFG29719.1"/>
    <property type="molecule type" value="Genomic_DNA"/>
</dbReference>
<evidence type="ECO:0000313" key="3">
    <source>
        <dbReference type="Proteomes" id="UP000502823"/>
    </source>
</evidence>
<reference evidence="3" key="1">
    <citation type="submission" date="2020-01" db="EMBL/GenBank/DDBJ databases">
        <title>Draft genome sequence of the Termite Coptotermes fromosanus.</title>
        <authorList>
            <person name="Itakura S."/>
            <person name="Yosikawa Y."/>
            <person name="Umezawa K."/>
        </authorList>
    </citation>
    <scope>NUCLEOTIDE SEQUENCE [LARGE SCALE GENOMIC DNA]</scope>
</reference>
<evidence type="ECO:0000256" key="1">
    <source>
        <dbReference type="SAM" id="SignalP"/>
    </source>
</evidence>
<keyword evidence="1" id="KW-0732">Signal</keyword>
<name>A0A6L2PB85_COPFO</name>
<organism evidence="2 3">
    <name type="scientific">Coptotermes formosanus</name>
    <name type="common">Formosan subterranean termite</name>
    <dbReference type="NCBI Taxonomy" id="36987"/>
    <lineage>
        <taxon>Eukaryota</taxon>
        <taxon>Metazoa</taxon>
        <taxon>Ecdysozoa</taxon>
        <taxon>Arthropoda</taxon>
        <taxon>Hexapoda</taxon>
        <taxon>Insecta</taxon>
        <taxon>Pterygota</taxon>
        <taxon>Neoptera</taxon>
        <taxon>Polyneoptera</taxon>
        <taxon>Dictyoptera</taxon>
        <taxon>Blattodea</taxon>
        <taxon>Blattoidea</taxon>
        <taxon>Termitoidae</taxon>
        <taxon>Rhinotermitidae</taxon>
        <taxon>Coptotermes</taxon>
    </lineage>
</organism>
<evidence type="ECO:0008006" key="4">
    <source>
        <dbReference type="Google" id="ProtNLM"/>
    </source>
</evidence>
<gene>
    <name evidence="2" type="ORF">Cfor_03306</name>
</gene>
<feature type="non-terminal residue" evidence="2">
    <location>
        <position position="80"/>
    </location>
</feature>
<sequence length="80" mass="9457">MSVRTLAVVFLYMTVVGVVRPTRLPLVVFQHHHNHHHRIYEEQDIQQLEETTAPAGDYHHLQYFHHFNDGRGIRVLYQVG</sequence>
<comment type="caution">
    <text evidence="2">The sequence shown here is derived from an EMBL/GenBank/DDBJ whole genome shotgun (WGS) entry which is preliminary data.</text>
</comment>
<keyword evidence="3" id="KW-1185">Reference proteome</keyword>
<proteinExistence type="predicted"/>
<dbReference type="Proteomes" id="UP000502823">
    <property type="component" value="Unassembled WGS sequence"/>
</dbReference>
<protein>
    <recommendedName>
        <fullName evidence="4">Secreted protein</fullName>
    </recommendedName>
</protein>
<dbReference type="InParanoid" id="A0A6L2PB85"/>
<dbReference type="AlphaFoldDB" id="A0A6L2PB85"/>
<evidence type="ECO:0000313" key="2">
    <source>
        <dbReference type="EMBL" id="GFG29719.1"/>
    </source>
</evidence>